<gene>
    <name evidence="1" type="ORF">MCC10015_2076</name>
</gene>
<accession>A0A4R0SK21</accession>
<comment type="caution">
    <text evidence="1">The sequence shown here is derived from an EMBL/GenBank/DDBJ whole genome shotgun (WGS) entry which is preliminary data.</text>
</comment>
<organism evidence="1 2">
    <name type="scientific">Bifidobacterium longum subsp. longum</name>
    <dbReference type="NCBI Taxonomy" id="1679"/>
    <lineage>
        <taxon>Bacteria</taxon>
        <taxon>Bacillati</taxon>
        <taxon>Actinomycetota</taxon>
        <taxon>Actinomycetes</taxon>
        <taxon>Bifidobacteriales</taxon>
        <taxon>Bifidobacteriaceae</taxon>
        <taxon>Bifidobacterium</taxon>
    </lineage>
</organism>
<evidence type="ECO:0000313" key="1">
    <source>
        <dbReference type="EMBL" id="TCD95345.1"/>
    </source>
</evidence>
<evidence type="ECO:0000313" key="2">
    <source>
        <dbReference type="Proteomes" id="UP000293441"/>
    </source>
</evidence>
<name>A0A4R0SK21_BIFLL</name>
<protein>
    <submittedName>
        <fullName evidence="1">Uncharacterized protein</fullName>
    </submittedName>
</protein>
<dbReference type="Proteomes" id="UP000293441">
    <property type="component" value="Unassembled WGS sequence"/>
</dbReference>
<proteinExistence type="predicted"/>
<dbReference type="AlphaFoldDB" id="A0A4R0SK21"/>
<dbReference type="RefSeq" id="WP_131212576.1">
    <property type="nucleotide sequence ID" value="NZ_SHPQ01000004.1"/>
</dbReference>
<reference evidence="1 2" key="1">
    <citation type="journal article" date="2018" name="Sci. Rep.">
        <title>Genomic diversity and distribution of Bifidobacterium longum subsp. longum across the human lifespan.</title>
        <authorList>
            <person name="Odamaki T."/>
            <person name="Bottacini F."/>
            <person name="Kato K."/>
            <person name="Mitsuyama E."/>
            <person name="Yoshida K."/>
            <person name="Horigome A."/>
            <person name="Xiao J.Z."/>
            <person name="van Sinderen D."/>
        </authorList>
    </citation>
    <scope>NUCLEOTIDE SEQUENCE [LARGE SCALE GENOMIC DNA]</scope>
    <source>
        <strain evidence="1 2">MCC10015</strain>
    </source>
</reference>
<dbReference type="EMBL" id="SHPX01000052">
    <property type="protein sequence ID" value="TCD95345.1"/>
    <property type="molecule type" value="Genomic_DNA"/>
</dbReference>
<sequence>MNTYGTKQHWIPAAVLGRFRDSQSKAKKRVRENEIIIRRRGQIGLSVNKAGAICFKKGLYDINPQTAKMYGLEPQSTTDQWDYEEGLTEIIDALVKGADLIDLDYFVHVLVPYASGLFMRGLDYGERQENIDVIRYLRDKNTILTDNTVFSRIIHLQRILAIVLGAEWTLYEASPRGQFIQSDMGFCPASDHGKRCWIVPLDPKLVILIKPKKKHCIANYREINDMQGNRSASWVVCFRRGKLNDEQMLQVNENILEHSFRICIGDGLRSFKDYSYEPLSEEKNNYLISIGAELENSLEVSERVEHEFEWYTVSRIAAERLSPDKAKEIQWNRPYRGSYPGRWRPFTPFLPENLKLSPSGLCIKDNRLILSLRETVPFSSLKCSNTFESNMAQIQELVNR</sequence>